<protein>
    <submittedName>
        <fullName evidence="1">Uncharacterized protein</fullName>
    </submittedName>
</protein>
<comment type="caution">
    <text evidence="1">The sequence shown here is derived from an EMBL/GenBank/DDBJ whole genome shotgun (WGS) entry which is preliminary data.</text>
</comment>
<proteinExistence type="predicted"/>
<evidence type="ECO:0000313" key="1">
    <source>
        <dbReference type="EMBL" id="KAI3867269.1"/>
    </source>
</evidence>
<reference evidence="1" key="1">
    <citation type="submission" date="2022-04" db="EMBL/GenBank/DDBJ databases">
        <title>A functionally conserved STORR gene fusion in Papaver species that diverged 16.8 million years ago.</title>
        <authorList>
            <person name="Catania T."/>
        </authorList>
    </citation>
    <scope>NUCLEOTIDE SEQUENCE</scope>
    <source>
        <strain evidence="1">S-188037</strain>
    </source>
</reference>
<dbReference type="AlphaFoldDB" id="A0AAD4X911"/>
<accession>A0AAD4X911</accession>
<keyword evidence="2" id="KW-1185">Reference proteome</keyword>
<name>A0AAD4X911_9MAGN</name>
<organism evidence="1 2">
    <name type="scientific">Papaver atlanticum</name>
    <dbReference type="NCBI Taxonomy" id="357466"/>
    <lineage>
        <taxon>Eukaryota</taxon>
        <taxon>Viridiplantae</taxon>
        <taxon>Streptophyta</taxon>
        <taxon>Embryophyta</taxon>
        <taxon>Tracheophyta</taxon>
        <taxon>Spermatophyta</taxon>
        <taxon>Magnoliopsida</taxon>
        <taxon>Ranunculales</taxon>
        <taxon>Papaveraceae</taxon>
        <taxon>Papaveroideae</taxon>
        <taxon>Papaver</taxon>
    </lineage>
</organism>
<gene>
    <name evidence="1" type="ORF">MKW98_001703</name>
</gene>
<evidence type="ECO:0000313" key="2">
    <source>
        <dbReference type="Proteomes" id="UP001202328"/>
    </source>
</evidence>
<dbReference type="Proteomes" id="UP001202328">
    <property type="component" value="Unassembled WGS sequence"/>
</dbReference>
<sequence>MNLNYVVIFPHWSDSWHGRRSYTRKLRLVKGEILSTRKSYCLCNLWNTREVEKLNWTRQKASIKKLQSMILVTSQSVSTTSSVLNLIELNHHPPPIHSTQMEPRRSPRFIELARLRELAETDIDKKKLLRYAQYKARQDKMTDHEKQILKESCRAAYQNRKTRVNASGFKLTMLIP</sequence>
<dbReference type="EMBL" id="JAJJMB010013564">
    <property type="protein sequence ID" value="KAI3867269.1"/>
    <property type="molecule type" value="Genomic_DNA"/>
</dbReference>